<dbReference type="InterPro" id="IPR014026">
    <property type="entry name" value="UDP-Glc/GDP-Man_DH_dimer"/>
</dbReference>
<feature type="binding site" evidence="10">
    <location>
        <position position="326"/>
    </location>
    <ligand>
        <name>NAD(+)</name>
        <dbReference type="ChEBI" id="CHEBI:57540"/>
    </ligand>
</feature>
<feature type="binding site" evidence="10">
    <location>
        <position position="30"/>
    </location>
    <ligand>
        <name>NAD(+)</name>
        <dbReference type="ChEBI" id="CHEBI:57540"/>
    </ligand>
</feature>
<feature type="binding site" evidence="9">
    <location>
        <position position="203"/>
    </location>
    <ligand>
        <name>substrate</name>
    </ligand>
</feature>
<dbReference type="PANTHER" id="PTHR43750:SF3">
    <property type="entry name" value="UDP-GLUCOSE 6-DEHYDROGENASE TUAD"/>
    <property type="match status" value="1"/>
</dbReference>
<dbReference type="Proteomes" id="UP000001578">
    <property type="component" value="Chromosome"/>
</dbReference>
<dbReference type="SUPFAM" id="SSF51735">
    <property type="entry name" value="NAD(P)-binding Rossmann-fold domains"/>
    <property type="match status" value="1"/>
</dbReference>
<keyword evidence="4 7" id="KW-0560">Oxidoreductase</keyword>
<dbReference type="PIRSF" id="PIRSF500134">
    <property type="entry name" value="UDPglc_DH_bac"/>
    <property type="match status" value="1"/>
</dbReference>
<dbReference type="SUPFAM" id="SSF52413">
    <property type="entry name" value="UDP-glucose/GDP-mannose dehydrogenase C-terminal domain"/>
    <property type="match status" value="1"/>
</dbReference>
<dbReference type="GO" id="GO:0000271">
    <property type="term" value="P:polysaccharide biosynthetic process"/>
    <property type="evidence" value="ECO:0007669"/>
    <property type="project" value="InterPro"/>
</dbReference>
<evidence type="ECO:0000256" key="1">
    <source>
        <dbReference type="ARBA" id="ARBA00004701"/>
    </source>
</evidence>
<dbReference type="EMBL" id="CP000557">
    <property type="protein sequence ID" value="ABO66102.1"/>
    <property type="molecule type" value="Genomic_DNA"/>
</dbReference>
<feature type="binding site" evidence="9">
    <location>
        <begin position="149"/>
        <end position="152"/>
    </location>
    <ligand>
        <name>substrate</name>
    </ligand>
</feature>
<protein>
    <recommendedName>
        <fullName evidence="3 7">UDP-glucose 6-dehydrogenase</fullName>
        <ecNumber evidence="3 7">1.1.1.22</ecNumber>
    </recommendedName>
</protein>
<feature type="binding site" evidence="10">
    <location>
        <position position="152"/>
    </location>
    <ligand>
        <name>NAD(+)</name>
        <dbReference type="ChEBI" id="CHEBI:57540"/>
    </ligand>
</feature>
<dbReference type="InterPro" id="IPR017476">
    <property type="entry name" value="UDP-Glc/GDP-Man"/>
</dbReference>
<evidence type="ECO:0000256" key="9">
    <source>
        <dbReference type="PIRSR" id="PIRSR500134-2"/>
    </source>
</evidence>
<evidence type="ECO:0000256" key="6">
    <source>
        <dbReference type="ARBA" id="ARBA00047473"/>
    </source>
</evidence>
<dbReference type="InterPro" id="IPR001732">
    <property type="entry name" value="UDP-Glc/GDP-Man_DH_N"/>
</dbReference>
<dbReference type="GO" id="GO:0051287">
    <property type="term" value="F:NAD binding"/>
    <property type="evidence" value="ECO:0007669"/>
    <property type="project" value="InterPro"/>
</dbReference>
<evidence type="ECO:0000313" key="13">
    <source>
        <dbReference type="Proteomes" id="UP000001578"/>
    </source>
</evidence>
<dbReference type="InterPro" id="IPR014027">
    <property type="entry name" value="UDP-Glc/GDP-Man_DH_C"/>
</dbReference>
<dbReference type="EC" id="1.1.1.22" evidence="3 7"/>
<feature type="binding site" evidence="9">
    <location>
        <position position="319"/>
    </location>
    <ligand>
        <name>substrate</name>
    </ligand>
</feature>
<dbReference type="Pfam" id="PF03721">
    <property type="entry name" value="UDPG_MGDP_dh_N"/>
    <property type="match status" value="1"/>
</dbReference>
<feature type="active site" description="Nucleophile" evidence="8">
    <location>
        <position position="259"/>
    </location>
</feature>
<comment type="pathway">
    <text evidence="1">Nucleotide-sugar biosynthesis; UDP-alpha-D-glucuronate biosynthesis; UDP-alpha-D-glucuronate from UDP-alpha-D-glucose: step 1/1.</text>
</comment>
<sequence length="427" mass="46582">MNICIIGAGYVGLTTAAVLAELGHEVHCIDHDERKIHLLNNGEVPFYEPGLEELITKNCNYLTFSGRWDYIKRAAVIVICVGTPPRPDGSADLRYIEAVLDRLAATIESYKTIVTKSTVPPGTNEWMRAELIRKGVAPHLFRIVSNPEFLREGSAVYDMFHPDKIVVGLEPDDDRSLAVVQAMYAGINAPYVTTSLTGAELIKYAANAFLATKISFINEMARICDAFAVDINDVARGIGFDPRIGPHFLQAGLGYGGSCFPKDVKALEHAARSRDVEPRLLQAVQSVNATQIDVCLNKLNKELAPLNGKKIAVLGIAFKPNTDDTRFSPAEALIRQLSGSGCTVAAYDPKATLTAPLANVIQVQSVHEAIQDADALIIATDWDEFRTLDWSEVKAAMNGTLVFDGRNCLDRRAVEQSGLRYVGVGRP</sequence>
<feature type="binding site" evidence="10">
    <location>
        <position position="83"/>
    </location>
    <ligand>
        <name>NAD(+)</name>
        <dbReference type="ChEBI" id="CHEBI:57540"/>
    </ligand>
</feature>
<dbReference type="Pfam" id="PF00984">
    <property type="entry name" value="UDPG_MGDP_dh"/>
    <property type="match status" value="1"/>
</dbReference>
<comment type="similarity">
    <text evidence="2 7">Belongs to the UDP-glucose/GDP-mannose dehydrogenase family.</text>
</comment>
<evidence type="ECO:0000256" key="3">
    <source>
        <dbReference type="ARBA" id="ARBA00012954"/>
    </source>
</evidence>
<dbReference type="InterPro" id="IPR036220">
    <property type="entry name" value="UDP-Glc/GDP-Man_DH_C_sf"/>
</dbReference>
<dbReference type="AlphaFoldDB" id="A4IL98"/>
<evidence type="ECO:0000259" key="11">
    <source>
        <dbReference type="SMART" id="SM00984"/>
    </source>
</evidence>
<dbReference type="Gene3D" id="1.20.5.100">
    <property type="entry name" value="Cytochrome c1, transmembrane anchor, C-terminal"/>
    <property type="match status" value="1"/>
</dbReference>
<dbReference type="InterPro" id="IPR008927">
    <property type="entry name" value="6-PGluconate_DH-like_C_sf"/>
</dbReference>
<dbReference type="Pfam" id="PF03720">
    <property type="entry name" value="UDPG_MGDP_dh_C"/>
    <property type="match status" value="1"/>
</dbReference>
<dbReference type="NCBIfam" id="TIGR03026">
    <property type="entry name" value="NDP-sugDHase"/>
    <property type="match status" value="1"/>
</dbReference>
<reference evidence="12 13" key="1">
    <citation type="journal article" date="2007" name="Proc. Natl. Acad. Sci. U.S.A.">
        <title>Genome and proteome of long-chain alkane degrading Geobacillus thermodenitrificans NG80-2 isolated from a deep-subsurface oil reservoir.</title>
        <authorList>
            <person name="Feng L."/>
            <person name="Wang W."/>
            <person name="Cheng J."/>
            <person name="Ren Y."/>
            <person name="Zhao G."/>
            <person name="Gao C."/>
            <person name="Tang Y."/>
            <person name="Liu X."/>
            <person name="Han W."/>
            <person name="Peng X."/>
            <person name="Liu R."/>
            <person name="Wang L."/>
        </authorList>
    </citation>
    <scope>NUCLEOTIDE SEQUENCE [LARGE SCALE GENOMIC DNA]</scope>
    <source>
        <strain evidence="12 13">NG80-2</strain>
    </source>
</reference>
<gene>
    <name evidence="12" type="ordered locus">GTNG_0722</name>
</gene>
<dbReference type="Gene3D" id="3.40.50.720">
    <property type="entry name" value="NAD(P)-binding Rossmann-like Domain"/>
    <property type="match status" value="2"/>
</dbReference>
<dbReference type="PIRSF" id="PIRSF000124">
    <property type="entry name" value="UDPglc_GDPman_dh"/>
    <property type="match status" value="1"/>
</dbReference>
<evidence type="ECO:0000256" key="7">
    <source>
        <dbReference type="PIRNR" id="PIRNR000124"/>
    </source>
</evidence>
<dbReference type="KEGG" id="gtn:GTNG_0722"/>
<dbReference type="UniPathway" id="UPA00038">
    <property type="reaction ID" value="UER00491"/>
</dbReference>
<dbReference type="InterPro" id="IPR028357">
    <property type="entry name" value="UDPglc_DH_bac"/>
</dbReference>
<evidence type="ECO:0000313" key="12">
    <source>
        <dbReference type="EMBL" id="ABO66102.1"/>
    </source>
</evidence>
<accession>A4IL98</accession>
<dbReference type="HOGENOM" id="CLU_023810_1_2_9"/>
<dbReference type="InterPro" id="IPR036291">
    <property type="entry name" value="NAD(P)-bd_dom_sf"/>
</dbReference>
<dbReference type="GO" id="GO:0003979">
    <property type="term" value="F:UDP-glucose 6-dehydrogenase activity"/>
    <property type="evidence" value="ECO:0007669"/>
    <property type="project" value="UniProtKB-EC"/>
</dbReference>
<feature type="binding site" evidence="10">
    <location>
        <position position="35"/>
    </location>
    <ligand>
        <name>NAD(+)</name>
        <dbReference type="ChEBI" id="CHEBI:57540"/>
    </ligand>
</feature>
<dbReference type="GO" id="GO:0006065">
    <property type="term" value="P:UDP-glucuronate biosynthetic process"/>
    <property type="evidence" value="ECO:0007669"/>
    <property type="project" value="UniProtKB-UniPathway"/>
</dbReference>
<organism evidence="12 13">
    <name type="scientific">Geobacillus thermodenitrificans (strain NG80-2)</name>
    <dbReference type="NCBI Taxonomy" id="420246"/>
    <lineage>
        <taxon>Bacteria</taxon>
        <taxon>Bacillati</taxon>
        <taxon>Bacillota</taxon>
        <taxon>Bacilli</taxon>
        <taxon>Bacillales</taxon>
        <taxon>Anoxybacillaceae</taxon>
        <taxon>Geobacillus</taxon>
    </lineage>
</organism>
<evidence type="ECO:0000256" key="8">
    <source>
        <dbReference type="PIRSR" id="PIRSR500134-1"/>
    </source>
</evidence>
<dbReference type="SUPFAM" id="SSF48179">
    <property type="entry name" value="6-phosphogluconate dehydrogenase C-terminal domain-like"/>
    <property type="match status" value="1"/>
</dbReference>
<evidence type="ECO:0000256" key="2">
    <source>
        <dbReference type="ARBA" id="ARBA00006601"/>
    </source>
</evidence>
<feature type="binding site" evidence="9">
    <location>
        <begin position="248"/>
        <end position="252"/>
    </location>
    <ligand>
        <name>substrate</name>
    </ligand>
</feature>
<comment type="catalytic activity">
    <reaction evidence="6 7">
        <text>UDP-alpha-D-glucose + 2 NAD(+) + H2O = UDP-alpha-D-glucuronate + 2 NADH + 3 H(+)</text>
        <dbReference type="Rhea" id="RHEA:23596"/>
        <dbReference type="ChEBI" id="CHEBI:15377"/>
        <dbReference type="ChEBI" id="CHEBI:15378"/>
        <dbReference type="ChEBI" id="CHEBI:57540"/>
        <dbReference type="ChEBI" id="CHEBI:57945"/>
        <dbReference type="ChEBI" id="CHEBI:58052"/>
        <dbReference type="ChEBI" id="CHEBI:58885"/>
        <dbReference type="EC" id="1.1.1.22"/>
    </reaction>
</comment>
<feature type="binding site" evidence="10">
    <location>
        <position position="118"/>
    </location>
    <ligand>
        <name>NAD(+)</name>
        <dbReference type="ChEBI" id="CHEBI:57540"/>
    </ligand>
</feature>
<evidence type="ECO:0000256" key="10">
    <source>
        <dbReference type="PIRSR" id="PIRSR500134-3"/>
    </source>
</evidence>
<keyword evidence="5 7" id="KW-0520">NAD</keyword>
<name>A4IL98_GEOTN</name>
<evidence type="ECO:0000256" key="5">
    <source>
        <dbReference type="ARBA" id="ARBA00023027"/>
    </source>
</evidence>
<dbReference type="RefSeq" id="WP_008878946.1">
    <property type="nucleotide sequence ID" value="NC_009328.1"/>
</dbReference>
<feature type="domain" description="UDP-glucose/GDP-mannose dehydrogenase C-terminal" evidence="11">
    <location>
        <begin position="312"/>
        <end position="411"/>
    </location>
</feature>
<dbReference type="SMART" id="SM00984">
    <property type="entry name" value="UDPG_MGDP_dh_C"/>
    <property type="match status" value="1"/>
</dbReference>
<dbReference type="PANTHER" id="PTHR43750">
    <property type="entry name" value="UDP-GLUCOSE 6-DEHYDROGENASE TUAD"/>
    <property type="match status" value="1"/>
</dbReference>
<feature type="binding site" evidence="10">
    <location>
        <position position="262"/>
    </location>
    <ligand>
        <name>NAD(+)</name>
        <dbReference type="ChEBI" id="CHEBI:57540"/>
    </ligand>
</feature>
<dbReference type="eggNOG" id="COG1004">
    <property type="taxonomic scope" value="Bacteria"/>
</dbReference>
<evidence type="ECO:0000256" key="4">
    <source>
        <dbReference type="ARBA" id="ARBA00023002"/>
    </source>
</evidence>
<proteinExistence type="inferred from homology"/>
<feature type="binding site" evidence="9">
    <location>
        <position position="256"/>
    </location>
    <ligand>
        <name>substrate</name>
    </ligand>
</feature>